<feature type="compositionally biased region" description="Low complexity" evidence="2">
    <location>
        <begin position="1609"/>
        <end position="1620"/>
    </location>
</feature>
<evidence type="ECO:0000313" key="4">
    <source>
        <dbReference type="EMBL" id="PWN24508.1"/>
    </source>
</evidence>
<feature type="compositionally biased region" description="Low complexity" evidence="2">
    <location>
        <begin position="308"/>
        <end position="327"/>
    </location>
</feature>
<dbReference type="InterPro" id="IPR036890">
    <property type="entry name" value="HATPase_C_sf"/>
</dbReference>
<sequence>MDEAARRALIEQGSEDAVTVNQRALVDKLLARYASEFTVFRELIQNADDANASCCQLKLESVGYSPSSPSPTPLPNLRAPLSKWIWRNDGWPFRDQDWARLRRIAEGNPDPDRIGAFGVGFYSLFSICDEPVVASGDELMGFFWKNGGDSLFTRRAKNPGSDEEKAPSGNGWTSFFMTLREPAPLPDSVLSLARFLATSLTFTSKVRTVELWLDGVRLCRVAKSLESTPRPMVMPAHLNAYSPEKMMRVERLEGQAMQIDVEALALVWEGERERIRAEKEQAARPSLTAALTKSGGLSSMLQSAFGRSSKASASTPAKSPASTGPSAAEDHAALTARLLTSHSATAHLQIATAHLAVSVDNAFKREIERSTKKPPPVRTAFHIVFANQQDYAASQAALAHSGEDVVGPALLFEGVMPKLDRMGHVFIGFRTHQTTGFAGHVAARFLPTVERESIDFVDRYCARWNMELLAVGGYVCRAVYEGEMEALRKAWVGGRGGEDDAQNQALLARALHTMRFFTMRDSSPSQRVSSTFLSTFFSSSRQALLTLASTQGIKTSSQVRLPNAVLLEFVKKLAIVPPGHIEEASDFFDQVRARGLVKDVTLEDVFGELASRALSVEEMVACLRWWINVSAHPGYDARLRARLIDSAVLTTSSGSVQPLAGVKHFLNPQRVPSDVPLPVSCLAYEVSKSFSGSELTGVYGWTELSLPAWLAHLATISSTEACKAEENVQLSPTFAERVLGIVSRSWGNLSASQQGEATTILQGLSCVPTRKGMLPPQQAYFSSVSLFEDLAIVALPTTPAIRGNLEKLLVALGVRRHVDLQLIFTRLVGGGDWSHVDLLTYLAANRESLSTVEVDRLRKTPIWPREGEATLPAKEGAANAKPKVVRHRAAQLYEPLEPLRALGLPLLDWTGSTTKPWRSGSDEAKFAFDLGLRRHPPLEEILALAARNDEVGAKALAYFFERGHYRDSYSLAKGRDHAFVPCEVGGETRKMKSTDVFTNREAGLMGFAVVASSLSPQDVAKLQLRADPPSELLVSRLVNDPPRSVEQARSVFEYLASVSSHFTSHDISVLRQAAFVPVLPSTTPSSAGKEQALSPAPRLVAPTSCYFGGNDTVEAFRSVFLYVPPSLGAKANAFLRLVGVSDEPSIEEVATRLVSDPARFYALSGSTEAYLGLLRQVATNWGRIRGPLRAKMKASAFLLGSKRVQNGASNGGGGGGGATKNLLEKEDEEDADDSGMLVHSLRRPAEIVIVDDANAGMIFGSSLFFAPHEDLLEQGLYAQLGSPRLSQLIEEKYQTAGAIQADTKRALEVKALVLERTPLFLFECRQSGNRGEIRRDAEWLKGALDVVEVGGEGLRLSRTLRFLGAMETDVQRCSAMARSEGRRLTLYVASNMHLDWFEVASSLNKFLLSRQRLQEVLLFMTLLSTSLRDLKRRGFHVDKILQQRKAERAEKERERMEEQRRAQMEALSRPSEKEVEEWKKQVLQMFPDAEPGAVEEALRRHKGLEGATNDMLTRGYVKKAKPGAGANAGAVEKYGNGGSGGSGEALGGEGNSPVLGGREPTMPGGFFSGFRQRFTRNASGPSSLASGTSSLIRGPQGHGGGVVPTDLDAGPSSGSASNPATQAEQPSSLSSIRRNVLGAVSASRPDSSTSMHSEQRHGVKEAESSYCDPTSGVAADLALAGEVAGMRVFLSPELDPAKALHENRAKLDELIRLVYRPVGAIYGLDPSSLQAFIDTRGPTIAFNRGGTIWLNYRFAAAWFWDEAGKLQVKDALISTFFTMAHELAHNKVTEHGSAHEFWSSALAEHFFLALAKYVEGVEG</sequence>
<dbReference type="RefSeq" id="XP_025359120.1">
    <property type="nucleotide sequence ID" value="XM_025507472.1"/>
</dbReference>
<organism evidence="4 5">
    <name type="scientific">Jaminaea rosea</name>
    <dbReference type="NCBI Taxonomy" id="1569628"/>
    <lineage>
        <taxon>Eukaryota</taxon>
        <taxon>Fungi</taxon>
        <taxon>Dikarya</taxon>
        <taxon>Basidiomycota</taxon>
        <taxon>Ustilaginomycotina</taxon>
        <taxon>Exobasidiomycetes</taxon>
        <taxon>Microstromatales</taxon>
        <taxon>Microstromatales incertae sedis</taxon>
        <taxon>Jaminaea</taxon>
    </lineage>
</organism>
<protein>
    <recommendedName>
        <fullName evidence="3">Sacsin/Nov domain-containing protein</fullName>
    </recommendedName>
</protein>
<feature type="compositionally biased region" description="Basic and acidic residues" evidence="2">
    <location>
        <begin position="1653"/>
        <end position="1663"/>
    </location>
</feature>
<feature type="compositionally biased region" description="Low complexity" evidence="2">
    <location>
        <begin position="1578"/>
        <end position="1591"/>
    </location>
</feature>
<dbReference type="InterPro" id="IPR058210">
    <property type="entry name" value="SACS/Nov_dom"/>
</dbReference>
<dbReference type="OrthoDB" id="10031156at2759"/>
<dbReference type="NCBIfam" id="NF047352">
    <property type="entry name" value="P_loop_sacsin"/>
    <property type="match status" value="1"/>
</dbReference>
<feature type="compositionally biased region" description="Gly residues" evidence="2">
    <location>
        <begin position="1538"/>
        <end position="1550"/>
    </location>
</feature>
<dbReference type="EMBL" id="KZ819681">
    <property type="protein sequence ID" value="PWN24508.1"/>
    <property type="molecule type" value="Genomic_DNA"/>
</dbReference>
<feature type="region of interest" description="Disordered" evidence="2">
    <location>
        <begin position="308"/>
        <end position="329"/>
    </location>
</feature>
<evidence type="ECO:0000259" key="3">
    <source>
        <dbReference type="Pfam" id="PF25794"/>
    </source>
</evidence>
<keyword evidence="5" id="KW-1185">Reference proteome</keyword>
<dbReference type="InterPro" id="IPR022155">
    <property type="entry name" value="DUF3684"/>
</dbReference>
<dbReference type="SUPFAM" id="SSF55874">
    <property type="entry name" value="ATPase domain of HSP90 chaperone/DNA topoisomerase II/histidine kinase"/>
    <property type="match status" value="1"/>
</dbReference>
<dbReference type="Pfam" id="PF25794">
    <property type="entry name" value="SACS"/>
    <property type="match status" value="1"/>
</dbReference>
<evidence type="ECO:0000256" key="2">
    <source>
        <dbReference type="SAM" id="MobiDB-lite"/>
    </source>
</evidence>
<dbReference type="Proteomes" id="UP000245884">
    <property type="component" value="Unassembled WGS sequence"/>
</dbReference>
<accession>A0A316UHZ8</accession>
<dbReference type="PANTHER" id="PTHR47839:SF1">
    <property type="entry name" value="DOMAIN PROTEIN, PUTATIVE (AFU_ORTHOLOGUE AFUA_6G04830)-RELATED"/>
    <property type="match status" value="1"/>
</dbReference>
<feature type="compositionally biased region" description="Polar residues" evidence="2">
    <location>
        <begin position="1621"/>
        <end position="1633"/>
    </location>
</feature>
<dbReference type="PANTHER" id="PTHR47839">
    <property type="entry name" value="DOMAIN PROTEIN, PUTATIVE (AFU_ORTHOLOGUE AFUA_6G04830)-RELATED"/>
    <property type="match status" value="1"/>
</dbReference>
<feature type="region of interest" description="Disordered" evidence="2">
    <location>
        <begin position="1538"/>
        <end position="1667"/>
    </location>
</feature>
<feature type="coiled-coil region" evidence="1">
    <location>
        <begin position="1437"/>
        <end position="1466"/>
    </location>
</feature>
<dbReference type="GeneID" id="37029295"/>
<proteinExistence type="predicted"/>
<evidence type="ECO:0000313" key="5">
    <source>
        <dbReference type="Proteomes" id="UP000245884"/>
    </source>
</evidence>
<keyword evidence="1" id="KW-0175">Coiled coil</keyword>
<gene>
    <name evidence="4" type="ORF">BDZ90DRAFT_244782</name>
</gene>
<dbReference type="STRING" id="1569628.A0A316UHZ8"/>
<name>A0A316UHZ8_9BASI</name>
<feature type="domain" description="Sacsin/Nov" evidence="3">
    <location>
        <begin position="26"/>
        <end position="140"/>
    </location>
</feature>
<dbReference type="Pfam" id="PF12449">
    <property type="entry name" value="DUF3684"/>
    <property type="match status" value="1"/>
</dbReference>
<reference evidence="4 5" key="1">
    <citation type="journal article" date="2018" name="Mol. Biol. Evol.">
        <title>Broad Genomic Sampling Reveals a Smut Pathogenic Ancestry of the Fungal Clade Ustilaginomycotina.</title>
        <authorList>
            <person name="Kijpornyongpan T."/>
            <person name="Mondo S.J."/>
            <person name="Barry K."/>
            <person name="Sandor L."/>
            <person name="Lee J."/>
            <person name="Lipzen A."/>
            <person name="Pangilinan J."/>
            <person name="LaButti K."/>
            <person name="Hainaut M."/>
            <person name="Henrissat B."/>
            <person name="Grigoriev I.V."/>
            <person name="Spatafora J.W."/>
            <person name="Aime M.C."/>
        </authorList>
    </citation>
    <scope>NUCLEOTIDE SEQUENCE [LARGE SCALE GENOMIC DNA]</scope>
    <source>
        <strain evidence="4 5">MCA 5214</strain>
    </source>
</reference>
<dbReference type="Gene3D" id="3.30.565.10">
    <property type="entry name" value="Histidine kinase-like ATPase, C-terminal domain"/>
    <property type="match status" value="1"/>
</dbReference>
<evidence type="ECO:0000256" key="1">
    <source>
        <dbReference type="SAM" id="Coils"/>
    </source>
</evidence>